<feature type="domain" description="C2H2-type" evidence="3">
    <location>
        <begin position="7"/>
        <end position="36"/>
    </location>
</feature>
<proteinExistence type="predicted"/>
<dbReference type="Proteomes" id="UP001345827">
    <property type="component" value="Unassembled WGS sequence"/>
</dbReference>
<evidence type="ECO:0000313" key="5">
    <source>
        <dbReference type="EMBL" id="KAK5528892.1"/>
    </source>
</evidence>
<evidence type="ECO:0000256" key="2">
    <source>
        <dbReference type="SAM" id="MobiDB-lite"/>
    </source>
</evidence>
<sequence length="1905" mass="212384">MTSPPQLLCPVPGCGRVFKNKKALTTHGNAHRRSSGGASGTVAKDHGQEQSKPADVTILFSEEAHSRARALVNSVTSAAAIYLQQDIPETPSPAQQLVMGHNIRNFETAQLSEPHPSFAKAGVEPSKNIQAMLSQSAMRTLWFSCSKDKHSGLVSTIRIRNYEAVKPSKPEHEQIDLRVQKLLLDLSTGTDLGLIIRRLLARIPLKLRALNQNHRQWLVDAGYQVLKFQQPTLKPQLEMPELVRSPGRGEWGTNNRSIAQYAFWANGYNPVKAHGWRTHVMVKVGTLDLQREVPLDDENQFDWVGAVSALPQDLAHFLSDKDFEQALKVAKLLSMKYLGFIGTADDLTSDVKTTTRRFWPIQKQQRRTAQPKETDAKWIDQPIWNIDEVTDLPFTQIKPSSWLSRHITGKPFLLHVDSIECERVLPVLNAIVDAMKANHTHDVAWGIGAAVADEQNRNLSELPLLILDCNEEAHSDEAHVCPSCYKTVRHRDLESNEIYPYKICGKCRDTTLEPNKKDPVKGGVLGFDLFVLLQKENKAAKTGLSLEQLKKLSNVIWNTLQHLVIDDYTYVDGYVKQLLDTKGTTALAWDGRRLNPTFPSIEAIDPVVVGDDGKTRYHVAENITLTSYSINGMLKHYPKVLLNGILQIVESTKLGRKSYESGIGVFRNCLINYYEVGRFGGPQQMYRVGQDPPKNMAAILRSFRTAELLPRTIPKEQVWRCYQARKIGSLNTRLQFRPLHYQWLLQQLDWIAEEVFGADAPKYRPFWMRRDSAGVEVFFPFSQYSVVIDFTWWDLQEIISVKGYRNINACQKSYSSYLTVTPASDAELILVIANVWMRMIKADADKGLPDYDYGRDEAGFVPHPNICWLLCASLGHRWHGKVMELSLSGFDTKSWTKVKFDPAKCGFLWETQLCNFFKFKYADSQIPAIMSQLRNIRRGDPPGETRSILPAKDIHIGLRDELAFELSADTVAAAQLLDPRMGNQARLQEIGIADAQAETEIAAALQGVDNEADVGVDSKAIRKGRQRPGQDKEGSFEISSDADSNESSDDSADNGNDADVHSEYRQTPDQSDLPAVRSNMTNLGNTCYAGVSMQVLANIPEIKAALVGDAGFVPITGRYPNMLENCNDFSGGKHQELYDAVSDIVKSLTSGGEKLHAKFTANLLTASNALNPSWKNENNDAAQFYSFLLDAIDLITDQSKAIDEPDFLEKLADGTFRRRPAFRPEEKLFAQHQDDVRQGAPLMRIQDQLSQHWAAHLASGHKSSITELAGVQYVEILRCESEECISVLRNVRHAKHVVLRFPERTDGLIFAVEISRQHPLGGTNSPFMNRVEGYEQINLEDWSNRAPGPHKEDSDPTHHKEFEHPSCASVYETVAVAAFSDKIQHYTVFVKVDGVWAYFDDLQSHPVVRDPFTQWPESFVETMIWFRQKGDWAPSKDPEQVAGTQLVLPDTEMREADEALRGPVDDEKVYSENELNRIVAQAVAQARLEEEVKTRRQFKEEATKTSKAHIDDIRWHEQKVQQLEQQLRDRDSVPAAFAQPLNEAAVSALSGREVAQLYRQCSEALRLIGPRVEAGLQQSAVDEILQQSARSDRIDTATEDEADIEAPSSKFPTIRKGKGKKFLDGLKGLTRSGTLKGKESRRSSIGDTFSRIKAASKSTLGLDKSSDDAAATDESTTSSPSKSSTLEPPTTPTNRPSADAKTLRTRRKRSKNALKTGGPVLSRDSKEDGSTTETSLTDATAGASPTPAKRRQQRPLIDTMAHSRRAAGLARASQDALSLPPTADRGLQPQRSHAVLGSRPDETLQQSRKRALSDARLSFGGLASDPFRPGPYVPSSATQQASLHRTSGRRGLSAEFRQQAPTTGDQPAVQEGERVTEVLDSEEDRYGSAMGSSPPHPPEDDMNVD</sequence>
<dbReference type="InterPro" id="IPR013087">
    <property type="entry name" value="Znf_C2H2_type"/>
</dbReference>
<reference evidence="5 6" key="1">
    <citation type="submission" date="2023-06" db="EMBL/GenBank/DDBJ databases">
        <title>Black Yeasts Isolated from many extreme environments.</title>
        <authorList>
            <person name="Coleine C."/>
            <person name="Stajich J.E."/>
            <person name="Selbmann L."/>
        </authorList>
    </citation>
    <scope>NUCLEOTIDE SEQUENCE [LARGE SCALE GENOMIC DNA]</scope>
    <source>
        <strain evidence="5 6">CCFEE 5887</strain>
    </source>
</reference>
<feature type="region of interest" description="Disordered" evidence="2">
    <location>
        <begin position="1591"/>
        <end position="1617"/>
    </location>
</feature>
<protein>
    <recommendedName>
        <fullName evidence="7">C2H2-type domain-containing protein</fullName>
    </recommendedName>
</protein>
<keyword evidence="6" id="KW-1185">Reference proteome</keyword>
<dbReference type="EMBL" id="JAXLQG010000024">
    <property type="protein sequence ID" value="KAK5528892.1"/>
    <property type="molecule type" value="Genomic_DNA"/>
</dbReference>
<dbReference type="InterPro" id="IPR028889">
    <property type="entry name" value="USP"/>
</dbReference>
<evidence type="ECO:0000259" key="4">
    <source>
        <dbReference type="PROSITE" id="PS50235"/>
    </source>
</evidence>
<feature type="region of interest" description="Disordered" evidence="2">
    <location>
        <begin position="1658"/>
        <end position="1905"/>
    </location>
</feature>
<accession>A0AAV9PXK7</accession>
<name>A0AAV9PXK7_9PEZI</name>
<keyword evidence="1" id="KW-0863">Zinc-finger</keyword>
<organism evidence="5 6">
    <name type="scientific">Vermiconidia calcicola</name>
    <dbReference type="NCBI Taxonomy" id="1690605"/>
    <lineage>
        <taxon>Eukaryota</taxon>
        <taxon>Fungi</taxon>
        <taxon>Dikarya</taxon>
        <taxon>Ascomycota</taxon>
        <taxon>Pezizomycotina</taxon>
        <taxon>Dothideomycetes</taxon>
        <taxon>Dothideomycetidae</taxon>
        <taxon>Mycosphaerellales</taxon>
        <taxon>Extremaceae</taxon>
        <taxon>Vermiconidia</taxon>
    </lineage>
</organism>
<feature type="region of interest" description="Disordered" evidence="2">
    <location>
        <begin position="1019"/>
        <end position="1078"/>
    </location>
</feature>
<dbReference type="GO" id="GO:0008270">
    <property type="term" value="F:zinc ion binding"/>
    <property type="evidence" value="ECO:0007669"/>
    <property type="project" value="UniProtKB-KW"/>
</dbReference>
<gene>
    <name evidence="5" type="ORF">LTR25_010077</name>
</gene>
<dbReference type="Pfam" id="PF00443">
    <property type="entry name" value="UCH"/>
    <property type="match status" value="1"/>
</dbReference>
<dbReference type="PROSITE" id="PS00028">
    <property type="entry name" value="ZINC_FINGER_C2H2_1"/>
    <property type="match status" value="1"/>
</dbReference>
<dbReference type="InterPro" id="IPR038765">
    <property type="entry name" value="Papain-like_cys_pep_sf"/>
</dbReference>
<feature type="domain" description="USP" evidence="4">
    <location>
        <begin position="1078"/>
        <end position="1428"/>
    </location>
</feature>
<evidence type="ECO:0000259" key="3">
    <source>
        <dbReference type="PROSITE" id="PS50157"/>
    </source>
</evidence>
<evidence type="ECO:0000256" key="1">
    <source>
        <dbReference type="PROSITE-ProRule" id="PRU00042"/>
    </source>
</evidence>
<feature type="region of interest" description="Disordered" evidence="2">
    <location>
        <begin position="25"/>
        <end position="53"/>
    </location>
</feature>
<evidence type="ECO:0000313" key="6">
    <source>
        <dbReference type="Proteomes" id="UP001345827"/>
    </source>
</evidence>
<dbReference type="PROSITE" id="PS50157">
    <property type="entry name" value="ZINC_FINGER_C2H2_2"/>
    <property type="match status" value="1"/>
</dbReference>
<feature type="compositionally biased region" description="Acidic residues" evidence="2">
    <location>
        <begin position="1043"/>
        <end position="1052"/>
    </location>
</feature>
<dbReference type="PANTHER" id="PTHR21646">
    <property type="entry name" value="UBIQUITIN CARBOXYL-TERMINAL HYDROLASE"/>
    <property type="match status" value="1"/>
</dbReference>
<feature type="region of interest" description="Disordered" evidence="2">
    <location>
        <begin position="1343"/>
        <end position="1362"/>
    </location>
</feature>
<keyword evidence="1" id="KW-0862">Zinc</keyword>
<comment type="caution">
    <text evidence="5">The sequence shown here is derived from an EMBL/GenBank/DDBJ whole genome shotgun (WGS) entry which is preliminary data.</text>
</comment>
<feature type="compositionally biased region" description="Basic residues" evidence="2">
    <location>
        <begin position="1703"/>
        <end position="1712"/>
    </location>
</feature>
<dbReference type="GO" id="GO:0016579">
    <property type="term" value="P:protein deubiquitination"/>
    <property type="evidence" value="ECO:0007669"/>
    <property type="project" value="InterPro"/>
</dbReference>
<feature type="compositionally biased region" description="Basic residues" evidence="2">
    <location>
        <begin position="25"/>
        <end position="34"/>
    </location>
</feature>
<dbReference type="InterPro" id="IPR001394">
    <property type="entry name" value="Peptidase_C19_UCH"/>
</dbReference>
<keyword evidence="1" id="KW-0479">Metal-binding</keyword>
<feature type="compositionally biased region" description="Polar residues" evidence="2">
    <location>
        <begin position="1835"/>
        <end position="1845"/>
    </location>
</feature>
<feature type="compositionally biased region" description="Basic and acidic residues" evidence="2">
    <location>
        <begin position="1349"/>
        <end position="1362"/>
    </location>
</feature>
<feature type="compositionally biased region" description="Low complexity" evidence="2">
    <location>
        <begin position="1675"/>
        <end position="1688"/>
    </location>
</feature>
<dbReference type="GO" id="GO:0004843">
    <property type="term" value="F:cysteine-type deubiquitinase activity"/>
    <property type="evidence" value="ECO:0007669"/>
    <property type="project" value="InterPro"/>
</dbReference>
<evidence type="ECO:0008006" key="7">
    <source>
        <dbReference type="Google" id="ProtNLM"/>
    </source>
</evidence>
<dbReference type="InterPro" id="IPR050185">
    <property type="entry name" value="Ub_carboxyl-term_hydrolase"/>
</dbReference>
<dbReference type="SUPFAM" id="SSF54001">
    <property type="entry name" value="Cysteine proteinases"/>
    <property type="match status" value="1"/>
</dbReference>
<dbReference type="Gene3D" id="3.90.70.10">
    <property type="entry name" value="Cysteine proteinases"/>
    <property type="match status" value="1"/>
</dbReference>
<dbReference type="PROSITE" id="PS50235">
    <property type="entry name" value="USP_3"/>
    <property type="match status" value="1"/>
</dbReference>